<organism evidence="6 7">
    <name type="scientific">Litoribrevibacter euphylliae</name>
    <dbReference type="NCBI Taxonomy" id="1834034"/>
    <lineage>
        <taxon>Bacteria</taxon>
        <taxon>Pseudomonadati</taxon>
        <taxon>Pseudomonadota</taxon>
        <taxon>Gammaproteobacteria</taxon>
        <taxon>Oceanospirillales</taxon>
        <taxon>Oceanospirillaceae</taxon>
        <taxon>Litoribrevibacter</taxon>
    </lineage>
</organism>
<proteinExistence type="inferred from homology"/>
<feature type="binding site" evidence="5">
    <location>
        <position position="104"/>
    </location>
    <ligand>
        <name>S-adenosyl-L-methionine</name>
        <dbReference type="ChEBI" id="CHEBI:59789"/>
    </ligand>
</feature>
<keyword evidence="1 5" id="KW-0489">Methyltransferase</keyword>
<evidence type="ECO:0000256" key="2">
    <source>
        <dbReference type="ARBA" id="ARBA00022679"/>
    </source>
</evidence>
<keyword evidence="5" id="KW-0963">Cytoplasm</keyword>
<keyword evidence="2 5" id="KW-0808">Transferase</keyword>
<dbReference type="PANTHER" id="PTHR33603:SF1">
    <property type="entry name" value="RIBOSOMAL RNA LARGE SUBUNIT METHYLTRANSFERASE H"/>
    <property type="match status" value="1"/>
</dbReference>
<dbReference type="EMBL" id="JBHRSZ010000007">
    <property type="protein sequence ID" value="MFC3153147.1"/>
    <property type="molecule type" value="Genomic_DNA"/>
</dbReference>
<dbReference type="PANTHER" id="PTHR33603">
    <property type="entry name" value="METHYLTRANSFERASE"/>
    <property type="match status" value="1"/>
</dbReference>
<accession>A0ABV7HPD8</accession>
<sequence>MKIRLIAVGNKMPSWVTQGYQEYARRMPPDMALELCEIAPGQRGKGRDVARAMQKEGDAMLAAISPSDFVIALEVLGKTWSTEQLSEQMENWRMSGRDIALLVGGPEGLDARCVARADVKWSLSPLTLPHPMVRLLVSEQLYRAWSIISNHPYHRAG</sequence>
<comment type="similarity">
    <text evidence="4 5">Belongs to the RNA methyltransferase RlmH family.</text>
</comment>
<keyword evidence="7" id="KW-1185">Reference proteome</keyword>
<keyword evidence="5" id="KW-0698">rRNA processing</keyword>
<comment type="function">
    <text evidence="5">Specifically methylates the pseudouridine at position 1915 (m3Psi1915) in 23S rRNA.</text>
</comment>
<dbReference type="NCBIfam" id="TIGR00246">
    <property type="entry name" value="tRNA_RlmH_YbeA"/>
    <property type="match status" value="1"/>
</dbReference>
<dbReference type="HAMAP" id="MF_00658">
    <property type="entry name" value="23SrRNA_methyltr_H"/>
    <property type="match status" value="1"/>
</dbReference>
<evidence type="ECO:0000313" key="7">
    <source>
        <dbReference type="Proteomes" id="UP001595476"/>
    </source>
</evidence>
<dbReference type="SUPFAM" id="SSF75217">
    <property type="entry name" value="alpha/beta knot"/>
    <property type="match status" value="1"/>
</dbReference>
<gene>
    <name evidence="5 6" type="primary">rlmH</name>
    <name evidence="6" type="ORF">ACFOEK_19065</name>
</gene>
<dbReference type="Pfam" id="PF02590">
    <property type="entry name" value="SPOUT_MTase"/>
    <property type="match status" value="1"/>
</dbReference>
<protein>
    <recommendedName>
        <fullName evidence="5">Ribosomal RNA large subunit methyltransferase H</fullName>
        <ecNumber evidence="5">2.1.1.177</ecNumber>
    </recommendedName>
    <alternativeName>
        <fullName evidence="5">23S rRNA (pseudouridine1915-N3)-methyltransferase</fullName>
    </alternativeName>
    <alternativeName>
        <fullName evidence="5">23S rRNA m3Psi1915 methyltransferase</fullName>
    </alternativeName>
    <alternativeName>
        <fullName evidence="5">rRNA (pseudouridine-N3-)-methyltransferase RlmH</fullName>
    </alternativeName>
</protein>
<evidence type="ECO:0000256" key="5">
    <source>
        <dbReference type="HAMAP-Rule" id="MF_00658"/>
    </source>
</evidence>
<evidence type="ECO:0000256" key="4">
    <source>
        <dbReference type="ARBA" id="ARBA00038303"/>
    </source>
</evidence>
<dbReference type="InterPro" id="IPR003742">
    <property type="entry name" value="RlmH-like"/>
</dbReference>
<evidence type="ECO:0000256" key="1">
    <source>
        <dbReference type="ARBA" id="ARBA00022603"/>
    </source>
</evidence>
<comment type="catalytic activity">
    <reaction evidence="5">
        <text>pseudouridine(1915) in 23S rRNA + S-adenosyl-L-methionine = N(3)-methylpseudouridine(1915) in 23S rRNA + S-adenosyl-L-homocysteine + H(+)</text>
        <dbReference type="Rhea" id="RHEA:42752"/>
        <dbReference type="Rhea" id="RHEA-COMP:10221"/>
        <dbReference type="Rhea" id="RHEA-COMP:10222"/>
        <dbReference type="ChEBI" id="CHEBI:15378"/>
        <dbReference type="ChEBI" id="CHEBI:57856"/>
        <dbReference type="ChEBI" id="CHEBI:59789"/>
        <dbReference type="ChEBI" id="CHEBI:65314"/>
        <dbReference type="ChEBI" id="CHEBI:74486"/>
        <dbReference type="EC" id="2.1.1.177"/>
    </reaction>
</comment>
<comment type="subunit">
    <text evidence="5">Homodimer.</text>
</comment>
<comment type="caution">
    <text evidence="6">The sequence shown here is derived from an EMBL/GenBank/DDBJ whole genome shotgun (WGS) entry which is preliminary data.</text>
</comment>
<dbReference type="InterPro" id="IPR029026">
    <property type="entry name" value="tRNA_m1G_MTases_N"/>
</dbReference>
<dbReference type="NCBIfam" id="NF000986">
    <property type="entry name" value="PRK00103.1-4"/>
    <property type="match status" value="1"/>
</dbReference>
<evidence type="ECO:0000256" key="3">
    <source>
        <dbReference type="ARBA" id="ARBA00022691"/>
    </source>
</evidence>
<dbReference type="EC" id="2.1.1.177" evidence="5"/>
<name>A0ABV7HPD8_9GAMM</name>
<dbReference type="CDD" id="cd18081">
    <property type="entry name" value="RlmH-like"/>
    <property type="match status" value="1"/>
</dbReference>
<dbReference type="InterPro" id="IPR029028">
    <property type="entry name" value="Alpha/beta_knot_MTases"/>
</dbReference>
<feature type="binding site" evidence="5">
    <location>
        <position position="73"/>
    </location>
    <ligand>
        <name>S-adenosyl-L-methionine</name>
        <dbReference type="ChEBI" id="CHEBI:59789"/>
    </ligand>
</feature>
<reference evidence="7" key="1">
    <citation type="journal article" date="2019" name="Int. J. Syst. Evol. Microbiol.">
        <title>The Global Catalogue of Microorganisms (GCM) 10K type strain sequencing project: providing services to taxonomists for standard genome sequencing and annotation.</title>
        <authorList>
            <consortium name="The Broad Institute Genomics Platform"/>
            <consortium name="The Broad Institute Genome Sequencing Center for Infectious Disease"/>
            <person name="Wu L."/>
            <person name="Ma J."/>
        </authorList>
    </citation>
    <scope>NUCLEOTIDE SEQUENCE [LARGE SCALE GENOMIC DNA]</scope>
    <source>
        <strain evidence="7">KCTC 52438</strain>
    </source>
</reference>
<evidence type="ECO:0000313" key="6">
    <source>
        <dbReference type="EMBL" id="MFC3153147.1"/>
    </source>
</evidence>
<feature type="binding site" evidence="5">
    <location>
        <begin position="123"/>
        <end position="128"/>
    </location>
    <ligand>
        <name>S-adenosyl-L-methionine</name>
        <dbReference type="ChEBI" id="CHEBI:59789"/>
    </ligand>
</feature>
<dbReference type="Gene3D" id="3.40.1280.10">
    <property type="match status" value="1"/>
</dbReference>
<keyword evidence="3 5" id="KW-0949">S-adenosyl-L-methionine</keyword>
<dbReference type="Proteomes" id="UP001595476">
    <property type="component" value="Unassembled WGS sequence"/>
</dbReference>
<dbReference type="RefSeq" id="WP_386723062.1">
    <property type="nucleotide sequence ID" value="NZ_JBHRSZ010000007.1"/>
</dbReference>
<comment type="subcellular location">
    <subcellularLocation>
        <location evidence="5">Cytoplasm</location>
    </subcellularLocation>
</comment>
<dbReference type="PIRSF" id="PIRSF004505">
    <property type="entry name" value="MT_bac"/>
    <property type="match status" value="1"/>
</dbReference>